<sequence length="1094" mass="124289">MGTPVNIIVGSHVWAEDPDAAWIDGVVTSISSGDATIVTSDGRTIIADILGIHPKETEAPPSGVDDMTKLAYLHEPGVLYNLACRFSLKEIYVSYARVLSLYRFTYTGNILIAVNPFQRLPHLYDVHMMEQYKGAAFGELSPHLFAVADTSYRAMIHEERSQSILVSGESGAGKTETTKMLMRYLAFMGGRSNAEGGTVEQQVLESNPVLEAFGNAKTVKNNNSSRFGKFVEIQFDKHGKISGAAIRTYLLERSRVCQVSNPERNYHCFYMLCAAPPKDLVKFKLGDPRTFHYLYQSNCYEVANVDDAREDLETRNAMDIVGINQDEQDAIFRVVAAILHLGNVNFVKGNEVDSSKLKDEKSLHHLRTAAGLLMCDEKALEDSLCKRVIVTPDGNITKPLDPDLATLSRDALSKTVYSRLFDWIVEKINISIGQDPDAASLIGVLDIYGFESFKVNSFEQLCINLTNEKLQQHFNQHVFKMEQEEYTREEIDWSYVEFVDNQDVLDLIEKKPKGIIALLDEACMFPKSTHETFAQKMYQTYKGHKRYSKPKLARTAFTINHYAGDVTYQADQFLDKNKDYVVAEHQALLNASKCAFVANLFPPLSEETSKQSKFSSIGTRFKQQLQALMDTLNTTEPHYIRGVKPNTVRKPGIFENFNVLNQLRCGGVLEAIRISRAGYPTKRAFDEFLVRFGMLAPDAFDGLDEKSACITICDRMGLKAYQIGKTKVFLRAGQMAELDARRTEVLANAARFIQRQIRTHLTRKEFISLRRATIHFQKLWRAQLARKLFENMRQNAASIRIQKYGRGRIARKFYTGLQGSAIIIQSGLRAMAAWQEYGFQRRSKAATVVQTEWRRFKALSTYRRQKQATLTFQCLWRMKSSRKELKKLRMAARETGALKEAKDKLEKWVEELKWRLEFEKHLRIDLEEAKKQEVGRLQNALEDMRAQLDKAQEAIAREREAAKLAIEQAPPVIKEIPVVDETKLELLRCCNKELEVEKENNARAKDAEEAQQRAIQLQETIERLESNLSSIEAENQVLRQQVLDVPTNKDLSDELNILKAKISSLEAENKLVRKQATAVKHIAISFIGSPGTEI</sequence>
<evidence type="ECO:0000256" key="3">
    <source>
        <dbReference type="ARBA" id="ARBA00022741"/>
    </source>
</evidence>
<dbReference type="Gene3D" id="3.30.70.1590">
    <property type="match status" value="1"/>
</dbReference>
<evidence type="ECO:0000256" key="10">
    <source>
        <dbReference type="PROSITE-ProRule" id="PRU00782"/>
    </source>
</evidence>
<dbReference type="GO" id="GO:0016459">
    <property type="term" value="C:myosin complex"/>
    <property type="evidence" value="ECO:0007669"/>
    <property type="project" value="UniProtKB-KW"/>
</dbReference>
<evidence type="ECO:0000256" key="11">
    <source>
        <dbReference type="SAM" id="Coils"/>
    </source>
</evidence>
<protein>
    <recommendedName>
        <fullName evidence="16">Myosin-12</fullName>
    </recommendedName>
</protein>
<feature type="domain" description="Myosin motor" evidence="12">
    <location>
        <begin position="62"/>
        <end position="743"/>
    </location>
</feature>
<proteinExistence type="inferred from homology"/>
<dbReference type="SMART" id="SM00015">
    <property type="entry name" value="IQ"/>
    <property type="match status" value="5"/>
</dbReference>
<dbReference type="EMBL" id="MTKT01002495">
    <property type="protein sequence ID" value="OWM78350.1"/>
    <property type="molecule type" value="Genomic_DNA"/>
</dbReference>
<dbReference type="Gene3D" id="1.20.5.190">
    <property type="match status" value="3"/>
</dbReference>
<dbReference type="InterPro" id="IPR004009">
    <property type="entry name" value="SH3_Myosin"/>
</dbReference>
<evidence type="ECO:0000313" key="15">
    <source>
        <dbReference type="Proteomes" id="UP000197138"/>
    </source>
</evidence>
<dbReference type="InterPro" id="IPR036018">
    <property type="entry name" value="MYSc_Myo11"/>
</dbReference>
<comment type="caution">
    <text evidence="14">The sequence shown here is derived from an EMBL/GenBank/DDBJ whole genome shotgun (WGS) entry which is preliminary data.</text>
</comment>
<dbReference type="InterPro" id="IPR000048">
    <property type="entry name" value="IQ_motif_EF-hand-BS"/>
</dbReference>
<dbReference type="PANTHER" id="PTHR13140:SF270">
    <property type="entry name" value="MYOSIN-12"/>
    <property type="match status" value="1"/>
</dbReference>
<name>A0A218X128_PUNGR</name>
<evidence type="ECO:0000259" key="12">
    <source>
        <dbReference type="PROSITE" id="PS51456"/>
    </source>
</evidence>
<dbReference type="GO" id="GO:0005737">
    <property type="term" value="C:cytoplasm"/>
    <property type="evidence" value="ECO:0007669"/>
    <property type="project" value="TreeGrafter"/>
</dbReference>
<evidence type="ECO:0000256" key="7">
    <source>
        <dbReference type="ARBA" id="ARBA00023123"/>
    </source>
</evidence>
<evidence type="ECO:0000256" key="4">
    <source>
        <dbReference type="ARBA" id="ARBA00022840"/>
    </source>
</evidence>
<dbReference type="SUPFAM" id="SSF52540">
    <property type="entry name" value="P-loop containing nucleoside triphosphate hydrolases"/>
    <property type="match status" value="2"/>
</dbReference>
<dbReference type="CDD" id="cd01384">
    <property type="entry name" value="MYSc_Myo11"/>
    <property type="match status" value="1"/>
</dbReference>
<keyword evidence="9 10" id="KW-0009">Actin-binding</keyword>
<dbReference type="GO" id="GO:0030048">
    <property type="term" value="P:actin filament-based movement"/>
    <property type="evidence" value="ECO:0007669"/>
    <property type="project" value="UniProtKB-ARBA"/>
</dbReference>
<dbReference type="PRINTS" id="PR00193">
    <property type="entry name" value="MYOSINHEAVY"/>
</dbReference>
<evidence type="ECO:0000256" key="9">
    <source>
        <dbReference type="ARBA" id="ARBA00023203"/>
    </source>
</evidence>
<dbReference type="PROSITE" id="PS51844">
    <property type="entry name" value="SH3_LIKE"/>
    <property type="match status" value="1"/>
</dbReference>
<evidence type="ECO:0000256" key="8">
    <source>
        <dbReference type="ARBA" id="ARBA00023175"/>
    </source>
</evidence>
<keyword evidence="7 10" id="KW-0518">Myosin</keyword>
<evidence type="ECO:0000256" key="6">
    <source>
        <dbReference type="ARBA" id="ARBA00023054"/>
    </source>
</evidence>
<dbReference type="AlphaFoldDB" id="A0A218X128"/>
<comment type="similarity">
    <text evidence="1">Belongs to the TRAFAC class myosin-kinesin ATPase superfamily. Myosin family. Plant myosin class XI subfamily.</text>
</comment>
<dbReference type="Gene3D" id="3.40.850.10">
    <property type="entry name" value="Kinesin motor domain"/>
    <property type="match status" value="1"/>
</dbReference>
<feature type="domain" description="Myosin N-terminal SH3-like" evidence="13">
    <location>
        <begin position="8"/>
        <end position="57"/>
    </location>
</feature>
<dbReference type="FunFam" id="1.20.120.720:FF:000011">
    <property type="entry name" value="Myosin 2"/>
    <property type="match status" value="1"/>
</dbReference>
<dbReference type="PANTHER" id="PTHR13140">
    <property type="entry name" value="MYOSIN"/>
    <property type="match status" value="1"/>
</dbReference>
<organism evidence="14 15">
    <name type="scientific">Punica granatum</name>
    <name type="common">Pomegranate</name>
    <dbReference type="NCBI Taxonomy" id="22663"/>
    <lineage>
        <taxon>Eukaryota</taxon>
        <taxon>Viridiplantae</taxon>
        <taxon>Streptophyta</taxon>
        <taxon>Embryophyta</taxon>
        <taxon>Tracheophyta</taxon>
        <taxon>Spermatophyta</taxon>
        <taxon>Magnoliopsida</taxon>
        <taxon>eudicotyledons</taxon>
        <taxon>Gunneridae</taxon>
        <taxon>Pentapetalae</taxon>
        <taxon>rosids</taxon>
        <taxon>malvids</taxon>
        <taxon>Myrtales</taxon>
        <taxon>Lythraceae</taxon>
        <taxon>Punica</taxon>
    </lineage>
</organism>
<reference evidence="15" key="1">
    <citation type="journal article" date="2017" name="Plant J.">
        <title>The pomegranate (Punica granatum L.) genome and the genomics of punicalagin biosynthesis.</title>
        <authorList>
            <person name="Qin G."/>
            <person name="Xu C."/>
            <person name="Ming R."/>
            <person name="Tang H."/>
            <person name="Guyot R."/>
            <person name="Kramer E.M."/>
            <person name="Hu Y."/>
            <person name="Yi X."/>
            <person name="Qi Y."/>
            <person name="Xu X."/>
            <person name="Gao Z."/>
            <person name="Pan H."/>
            <person name="Jian J."/>
            <person name="Tian Y."/>
            <person name="Yue Z."/>
            <person name="Xu Y."/>
        </authorList>
    </citation>
    <scope>NUCLEOTIDE SEQUENCE [LARGE SCALE GENOMIC DNA]</scope>
    <source>
        <strain evidence="15">cv. Dabenzi</strain>
    </source>
</reference>
<dbReference type="Proteomes" id="UP000197138">
    <property type="component" value="Unassembled WGS sequence"/>
</dbReference>
<dbReference type="Pfam" id="PF00063">
    <property type="entry name" value="Myosin_head"/>
    <property type="match status" value="1"/>
</dbReference>
<feature type="coiled-coil region" evidence="11">
    <location>
        <begin position="891"/>
        <end position="1075"/>
    </location>
</feature>
<evidence type="ECO:0000256" key="1">
    <source>
        <dbReference type="ARBA" id="ARBA00008049"/>
    </source>
</evidence>
<dbReference type="GO" id="GO:0005516">
    <property type="term" value="F:calmodulin binding"/>
    <property type="evidence" value="ECO:0007669"/>
    <property type="project" value="UniProtKB-KW"/>
</dbReference>
<keyword evidence="4 10" id="KW-0067">ATP-binding</keyword>
<dbReference type="Gene3D" id="1.20.58.530">
    <property type="match status" value="1"/>
</dbReference>
<keyword evidence="3 10" id="KW-0547">Nucleotide-binding</keyword>
<dbReference type="GO" id="GO:0051015">
    <property type="term" value="F:actin filament binding"/>
    <property type="evidence" value="ECO:0007669"/>
    <property type="project" value="TreeGrafter"/>
</dbReference>
<gene>
    <name evidence="14" type="ORF">CDL15_Pgr016074</name>
</gene>
<dbReference type="Gene3D" id="1.20.120.720">
    <property type="entry name" value="Myosin VI head, motor domain, U50 subdomain"/>
    <property type="match status" value="1"/>
</dbReference>
<dbReference type="GO" id="GO:0016020">
    <property type="term" value="C:membrane"/>
    <property type="evidence" value="ECO:0007669"/>
    <property type="project" value="TreeGrafter"/>
</dbReference>
<dbReference type="GO" id="GO:0000146">
    <property type="term" value="F:microfilament motor activity"/>
    <property type="evidence" value="ECO:0007669"/>
    <property type="project" value="TreeGrafter"/>
</dbReference>
<evidence type="ECO:0000259" key="13">
    <source>
        <dbReference type="PROSITE" id="PS51844"/>
    </source>
</evidence>
<keyword evidence="6 11" id="KW-0175">Coiled coil</keyword>
<dbReference type="InterPro" id="IPR027417">
    <property type="entry name" value="P-loop_NTPase"/>
</dbReference>
<dbReference type="SMART" id="SM00242">
    <property type="entry name" value="MYSc"/>
    <property type="match status" value="1"/>
</dbReference>
<keyword evidence="8 10" id="KW-0505">Motor protein</keyword>
<dbReference type="InterPro" id="IPR036961">
    <property type="entry name" value="Kinesin_motor_dom_sf"/>
</dbReference>
<keyword evidence="2" id="KW-0677">Repeat</keyword>
<dbReference type="GO" id="GO:0007015">
    <property type="term" value="P:actin filament organization"/>
    <property type="evidence" value="ECO:0007669"/>
    <property type="project" value="TreeGrafter"/>
</dbReference>
<dbReference type="FunFam" id="1.10.10.820:FF:000001">
    <property type="entry name" value="Myosin heavy chain"/>
    <property type="match status" value="1"/>
</dbReference>
<keyword evidence="5" id="KW-0112">Calmodulin-binding</keyword>
<dbReference type="FunFam" id="1.20.5.190:FF:000001">
    <property type="entry name" value="unconventional myosin-Va"/>
    <property type="match status" value="2"/>
</dbReference>
<dbReference type="GO" id="GO:0005524">
    <property type="term" value="F:ATP binding"/>
    <property type="evidence" value="ECO:0007669"/>
    <property type="project" value="UniProtKB-UniRule"/>
</dbReference>
<dbReference type="FunFam" id="1.20.58.530:FF:000002">
    <property type="entry name" value="Class V myosin"/>
    <property type="match status" value="1"/>
</dbReference>
<dbReference type="Pfam" id="PF02736">
    <property type="entry name" value="Myosin_N"/>
    <property type="match status" value="1"/>
</dbReference>
<evidence type="ECO:0000313" key="14">
    <source>
        <dbReference type="EMBL" id="OWM78350.1"/>
    </source>
</evidence>
<dbReference type="Pfam" id="PF00612">
    <property type="entry name" value="IQ"/>
    <property type="match status" value="2"/>
</dbReference>
<dbReference type="Gene3D" id="1.10.10.820">
    <property type="match status" value="1"/>
</dbReference>
<evidence type="ECO:0000256" key="2">
    <source>
        <dbReference type="ARBA" id="ARBA00022737"/>
    </source>
</evidence>
<feature type="binding site" evidence="10">
    <location>
        <begin position="168"/>
        <end position="175"/>
    </location>
    <ligand>
        <name>ATP</name>
        <dbReference type="ChEBI" id="CHEBI:30616"/>
    </ligand>
</feature>
<accession>A0A218X128</accession>
<dbReference type="PROSITE" id="PS50096">
    <property type="entry name" value="IQ"/>
    <property type="match status" value="4"/>
</dbReference>
<feature type="region of interest" description="Actin-binding" evidence="10">
    <location>
        <begin position="625"/>
        <end position="647"/>
    </location>
</feature>
<evidence type="ECO:0000256" key="5">
    <source>
        <dbReference type="ARBA" id="ARBA00022860"/>
    </source>
</evidence>
<evidence type="ECO:0008006" key="16">
    <source>
        <dbReference type="Google" id="ProtNLM"/>
    </source>
</evidence>
<dbReference type="InterPro" id="IPR001609">
    <property type="entry name" value="Myosin_head_motor_dom-like"/>
</dbReference>
<dbReference type="PROSITE" id="PS51456">
    <property type="entry name" value="MYOSIN_MOTOR"/>
    <property type="match status" value="1"/>
</dbReference>